<name>A0ABP0P2J8_9DINO</name>
<keyword evidence="2" id="KW-1185">Reference proteome</keyword>
<reference evidence="1 2" key="1">
    <citation type="submission" date="2024-02" db="EMBL/GenBank/DDBJ databases">
        <authorList>
            <person name="Chen Y."/>
            <person name="Shah S."/>
            <person name="Dougan E. K."/>
            <person name="Thang M."/>
            <person name="Chan C."/>
        </authorList>
    </citation>
    <scope>NUCLEOTIDE SEQUENCE [LARGE SCALE GENOMIC DNA]</scope>
</reference>
<gene>
    <name evidence="1" type="ORF">CCMP2556_LOCUS34411</name>
</gene>
<protein>
    <submittedName>
        <fullName evidence="1">Uncharacterized protein</fullName>
    </submittedName>
</protein>
<organism evidence="1 2">
    <name type="scientific">Durusdinium trenchii</name>
    <dbReference type="NCBI Taxonomy" id="1381693"/>
    <lineage>
        <taxon>Eukaryota</taxon>
        <taxon>Sar</taxon>
        <taxon>Alveolata</taxon>
        <taxon>Dinophyceae</taxon>
        <taxon>Suessiales</taxon>
        <taxon>Symbiodiniaceae</taxon>
        <taxon>Durusdinium</taxon>
    </lineage>
</organism>
<dbReference type="EMBL" id="CAXAMN010022473">
    <property type="protein sequence ID" value="CAK9069996.1"/>
    <property type="molecule type" value="Genomic_DNA"/>
</dbReference>
<proteinExistence type="predicted"/>
<sequence>MPTTPRQIQPRPGRFTLSGALRGHETFESAKDDLWRLLCHLRLGPDGCDADIIPNHFLTRDKIQKSIPKWQNLLQHQLACADAVDKLPAMRVSRQQAWIESCEKFRSEHAPSLPPSISVSTGHIVAVQHQKAWHVALVMSTWRCYKRSTGAQLCPREVSKGSLHSARVALMRKVDGDKEGHYACDADSILIVVPMEQIGVRLDGEDVPKKTGLDGLQVIFPEDCSFLLRRALAALDAEPAGGPQPAKRQRTAKYIVPKVENFKRTKAGAKLIVQEMHKLVEEQARLFPGKVMKTIDNNHVRFTHAGKTESIAMQTLLEKSPGFFSAFFGQIRQKLAYGAKVQEWLSSDTLRSFHVVSRSSIFGGPRFLLCFPCFCEAPLQAGNQFWVSSAFGRPICRHDPRCIAR</sequence>
<dbReference type="Proteomes" id="UP001642484">
    <property type="component" value="Unassembled WGS sequence"/>
</dbReference>
<evidence type="ECO:0000313" key="1">
    <source>
        <dbReference type="EMBL" id="CAK9069996.1"/>
    </source>
</evidence>
<comment type="caution">
    <text evidence="1">The sequence shown here is derived from an EMBL/GenBank/DDBJ whole genome shotgun (WGS) entry which is preliminary data.</text>
</comment>
<evidence type="ECO:0000313" key="2">
    <source>
        <dbReference type="Proteomes" id="UP001642484"/>
    </source>
</evidence>
<accession>A0ABP0P2J8</accession>